<evidence type="ECO:0000256" key="1">
    <source>
        <dbReference type="ARBA" id="ARBA00022527"/>
    </source>
</evidence>
<keyword evidence="1" id="KW-0723">Serine/threonine-protein kinase</keyword>
<comment type="caution">
    <text evidence="8">The sequence shown here is derived from an EMBL/GenBank/DDBJ whole genome shotgun (WGS) entry which is preliminary data.</text>
</comment>
<keyword evidence="6" id="KW-0812">Transmembrane</keyword>
<evidence type="ECO:0000313" key="9">
    <source>
        <dbReference type="Proteomes" id="UP001151760"/>
    </source>
</evidence>
<proteinExistence type="predicted"/>
<dbReference type="InterPro" id="IPR020635">
    <property type="entry name" value="Tyr_kinase_cat_dom"/>
</dbReference>
<dbReference type="PANTHER" id="PTHR27002:SF1073">
    <property type="entry name" value="CYSTEINE-RICH RECEPTOR-LIKE PROTEIN KINASE 29"/>
    <property type="match status" value="1"/>
</dbReference>
<gene>
    <name evidence="8" type="ORF">Tco_1121219</name>
</gene>
<feature type="transmembrane region" description="Helical" evidence="6">
    <location>
        <begin position="7"/>
        <end position="24"/>
    </location>
</feature>
<keyword evidence="5" id="KW-0067">ATP-binding</keyword>
<dbReference type="InterPro" id="IPR011009">
    <property type="entry name" value="Kinase-like_dom_sf"/>
</dbReference>
<dbReference type="SMART" id="SM00219">
    <property type="entry name" value="TyrKc"/>
    <property type="match status" value="1"/>
</dbReference>
<evidence type="ECO:0000256" key="3">
    <source>
        <dbReference type="ARBA" id="ARBA00022741"/>
    </source>
</evidence>
<dbReference type="SUPFAM" id="SSF56112">
    <property type="entry name" value="Protein kinase-like (PK-like)"/>
    <property type="match status" value="1"/>
</dbReference>
<dbReference type="PROSITE" id="PS50011">
    <property type="entry name" value="PROTEIN_KINASE_DOM"/>
    <property type="match status" value="1"/>
</dbReference>
<keyword evidence="9" id="KW-1185">Reference proteome</keyword>
<evidence type="ECO:0000256" key="4">
    <source>
        <dbReference type="ARBA" id="ARBA00022777"/>
    </source>
</evidence>
<dbReference type="Proteomes" id="UP001151760">
    <property type="component" value="Unassembled WGS sequence"/>
</dbReference>
<keyword evidence="6" id="KW-0472">Membrane</keyword>
<feature type="domain" description="Protein kinase" evidence="7">
    <location>
        <begin position="97"/>
        <end position="312"/>
    </location>
</feature>
<evidence type="ECO:0000256" key="6">
    <source>
        <dbReference type="SAM" id="Phobius"/>
    </source>
</evidence>
<accession>A0ABQ5IX98</accession>
<evidence type="ECO:0000256" key="2">
    <source>
        <dbReference type="ARBA" id="ARBA00022679"/>
    </source>
</evidence>
<dbReference type="Pfam" id="PF07714">
    <property type="entry name" value="PK_Tyr_Ser-Thr"/>
    <property type="match status" value="1"/>
</dbReference>
<feature type="transmembrane region" description="Helical" evidence="6">
    <location>
        <begin position="36"/>
        <end position="56"/>
    </location>
</feature>
<keyword evidence="6" id="KW-1133">Transmembrane helix</keyword>
<reference evidence="8" key="1">
    <citation type="journal article" date="2022" name="Int. J. Mol. Sci.">
        <title>Draft Genome of Tanacetum Coccineum: Genomic Comparison of Closely Related Tanacetum-Family Plants.</title>
        <authorList>
            <person name="Yamashiro T."/>
            <person name="Shiraishi A."/>
            <person name="Nakayama K."/>
            <person name="Satake H."/>
        </authorList>
    </citation>
    <scope>NUCLEOTIDE SEQUENCE</scope>
</reference>
<name>A0ABQ5IX98_9ASTR</name>
<organism evidence="8 9">
    <name type="scientific">Tanacetum coccineum</name>
    <dbReference type="NCBI Taxonomy" id="301880"/>
    <lineage>
        <taxon>Eukaryota</taxon>
        <taxon>Viridiplantae</taxon>
        <taxon>Streptophyta</taxon>
        <taxon>Embryophyta</taxon>
        <taxon>Tracheophyta</taxon>
        <taxon>Spermatophyta</taxon>
        <taxon>Magnoliopsida</taxon>
        <taxon>eudicotyledons</taxon>
        <taxon>Gunneridae</taxon>
        <taxon>Pentapetalae</taxon>
        <taxon>asterids</taxon>
        <taxon>campanulids</taxon>
        <taxon>Asterales</taxon>
        <taxon>Asteraceae</taxon>
        <taxon>Asteroideae</taxon>
        <taxon>Anthemideae</taxon>
        <taxon>Anthemidinae</taxon>
        <taxon>Tanacetum</taxon>
    </lineage>
</organism>
<evidence type="ECO:0000259" key="7">
    <source>
        <dbReference type="PROSITE" id="PS50011"/>
    </source>
</evidence>
<reference evidence="8" key="2">
    <citation type="submission" date="2022-01" db="EMBL/GenBank/DDBJ databases">
        <authorList>
            <person name="Yamashiro T."/>
            <person name="Shiraishi A."/>
            <person name="Satake H."/>
            <person name="Nakayama K."/>
        </authorList>
    </citation>
    <scope>NUCLEOTIDE SEQUENCE</scope>
</reference>
<keyword evidence="3" id="KW-0547">Nucleotide-binding</keyword>
<protein>
    <submittedName>
        <fullName evidence="8">Receptor-like protein kinase</fullName>
    </submittedName>
</protein>
<keyword evidence="4" id="KW-0418">Kinase</keyword>
<sequence>MKTTKSLTTQYLIITLYAMLLVKGKNSHVTRIATSIILATAAFMIIVASICTFAMFRKKRMLKKTLEECLQTNTYDISIVEPLEYNFDAVSVATNNFSGDNKIGQGGFGSVYQMTTDEPWKRLSRDYGQGEKEFKNEVSLVAKLHHRNLVGLLGFCIEGSERILIYEFMPNSSLDKFLFEFRIGNIARLATYNTLKVWPRDYLPHRSKICLALMKLKETQAGFGYMAPEYVHAWRIPVKLDVLASIVGVRDKLTAKQNQSSRDGNSHVYLLSHIDGSVYSMSTGSYVVKRPPEVTVLVLMVWEGLGTIDFGA</sequence>
<dbReference type="Gene3D" id="3.30.200.20">
    <property type="entry name" value="Phosphorylase Kinase, domain 1"/>
    <property type="match status" value="1"/>
</dbReference>
<evidence type="ECO:0000256" key="5">
    <source>
        <dbReference type="ARBA" id="ARBA00022840"/>
    </source>
</evidence>
<dbReference type="InterPro" id="IPR001245">
    <property type="entry name" value="Ser-Thr/Tyr_kinase_cat_dom"/>
</dbReference>
<evidence type="ECO:0000313" key="8">
    <source>
        <dbReference type="EMBL" id="GJU04789.1"/>
    </source>
</evidence>
<dbReference type="InterPro" id="IPR000719">
    <property type="entry name" value="Prot_kinase_dom"/>
</dbReference>
<dbReference type="PANTHER" id="PTHR27002">
    <property type="entry name" value="RECEPTOR-LIKE SERINE/THREONINE-PROTEIN KINASE SD1-8"/>
    <property type="match status" value="1"/>
</dbReference>
<keyword evidence="2" id="KW-0808">Transferase</keyword>
<dbReference type="EMBL" id="BQNB010021284">
    <property type="protein sequence ID" value="GJU04789.1"/>
    <property type="molecule type" value="Genomic_DNA"/>
</dbReference>